<feature type="domain" description="Dehydrogenase E1 component" evidence="5">
    <location>
        <begin position="12"/>
        <end position="74"/>
    </location>
</feature>
<dbReference type="RefSeq" id="XP_007406108.1">
    <property type="nucleotide sequence ID" value="XM_007406046.1"/>
</dbReference>
<dbReference type="GO" id="GO:0006099">
    <property type="term" value="P:tricarboxylic acid cycle"/>
    <property type="evidence" value="ECO:0007669"/>
    <property type="project" value="TreeGrafter"/>
</dbReference>
<dbReference type="InterPro" id="IPR011603">
    <property type="entry name" value="2oxoglutarate_DH_E1"/>
</dbReference>
<sequence>MGFHNLPNFETSGTVHLVKNNQFGFSNDPCQVCPTTYPSEIAKSIDAPIFHVNGHNAKAVKFLCQIVADWRVPEERCSSGYCWSLLPLA</sequence>
<dbReference type="GeneID" id="18936655"/>
<dbReference type="KEGG" id="mlr:MELLADRAFT_93678"/>
<dbReference type="GO" id="GO:0004591">
    <property type="term" value="F:oxoglutarate dehydrogenase (succinyl-transferring) activity"/>
    <property type="evidence" value="ECO:0007669"/>
    <property type="project" value="TreeGrafter"/>
</dbReference>
<evidence type="ECO:0000259" key="5">
    <source>
        <dbReference type="Pfam" id="PF00676"/>
    </source>
</evidence>
<gene>
    <name evidence="6" type="ORF">MELLADRAFT_93678</name>
</gene>
<dbReference type="STRING" id="747676.F4RA28"/>
<proteinExistence type="inferred from homology"/>
<dbReference type="HOGENOM" id="CLU_2455197_0_0_1"/>
<comment type="similarity">
    <text evidence="2">Belongs to the alpha-ketoglutarate dehydrogenase family.</text>
</comment>
<dbReference type="GO" id="GO:0045252">
    <property type="term" value="C:oxoglutarate dehydrogenase complex"/>
    <property type="evidence" value="ECO:0007669"/>
    <property type="project" value="TreeGrafter"/>
</dbReference>
<organism evidence="7">
    <name type="scientific">Melampsora larici-populina (strain 98AG31 / pathotype 3-4-7)</name>
    <name type="common">Poplar leaf rust fungus</name>
    <dbReference type="NCBI Taxonomy" id="747676"/>
    <lineage>
        <taxon>Eukaryota</taxon>
        <taxon>Fungi</taxon>
        <taxon>Dikarya</taxon>
        <taxon>Basidiomycota</taxon>
        <taxon>Pucciniomycotina</taxon>
        <taxon>Pucciniomycetes</taxon>
        <taxon>Pucciniales</taxon>
        <taxon>Melampsoraceae</taxon>
        <taxon>Melampsora</taxon>
    </lineage>
</organism>
<evidence type="ECO:0000313" key="6">
    <source>
        <dbReference type="EMBL" id="EGG10639.1"/>
    </source>
</evidence>
<evidence type="ECO:0000256" key="3">
    <source>
        <dbReference type="ARBA" id="ARBA00023002"/>
    </source>
</evidence>
<dbReference type="GO" id="GO:0005739">
    <property type="term" value="C:mitochondrion"/>
    <property type="evidence" value="ECO:0007669"/>
    <property type="project" value="TreeGrafter"/>
</dbReference>
<dbReference type="InterPro" id="IPR001017">
    <property type="entry name" value="DH_E1"/>
</dbReference>
<dbReference type="OrthoDB" id="3133357at2759"/>
<evidence type="ECO:0000313" key="7">
    <source>
        <dbReference type="Proteomes" id="UP000001072"/>
    </source>
</evidence>
<keyword evidence="3" id="KW-0560">Oxidoreductase</keyword>
<dbReference type="SUPFAM" id="SSF52518">
    <property type="entry name" value="Thiamin diphosphate-binding fold (THDP-binding)"/>
    <property type="match status" value="1"/>
</dbReference>
<dbReference type="eggNOG" id="KOG0450">
    <property type="taxonomic scope" value="Eukaryota"/>
</dbReference>
<dbReference type="AlphaFoldDB" id="F4RA28"/>
<dbReference type="InterPro" id="IPR029061">
    <property type="entry name" value="THDP-binding"/>
</dbReference>
<dbReference type="PANTHER" id="PTHR23152:SF4">
    <property type="entry name" value="2-OXOADIPATE DEHYDROGENASE COMPLEX COMPONENT E1"/>
    <property type="match status" value="1"/>
</dbReference>
<dbReference type="Proteomes" id="UP000001072">
    <property type="component" value="Unassembled WGS sequence"/>
</dbReference>
<dbReference type="EMBL" id="GL883094">
    <property type="protein sequence ID" value="EGG10639.1"/>
    <property type="molecule type" value="Genomic_DNA"/>
</dbReference>
<dbReference type="PANTHER" id="PTHR23152">
    <property type="entry name" value="2-OXOGLUTARATE DEHYDROGENASE"/>
    <property type="match status" value="1"/>
</dbReference>
<protein>
    <recommendedName>
        <fullName evidence="5">Dehydrogenase E1 component domain-containing protein</fullName>
    </recommendedName>
</protein>
<dbReference type="Pfam" id="PF00676">
    <property type="entry name" value="E1_dh"/>
    <property type="match status" value="1"/>
</dbReference>
<evidence type="ECO:0000256" key="1">
    <source>
        <dbReference type="ARBA" id="ARBA00001964"/>
    </source>
</evidence>
<accession>F4RA28</accession>
<dbReference type="Gene3D" id="3.40.50.970">
    <property type="match status" value="1"/>
</dbReference>
<reference evidence="7" key="1">
    <citation type="journal article" date="2011" name="Proc. Natl. Acad. Sci. U.S.A.">
        <title>Obligate biotrophy features unraveled by the genomic analysis of rust fungi.</title>
        <authorList>
            <person name="Duplessis S."/>
            <person name="Cuomo C.A."/>
            <person name="Lin Y.-C."/>
            <person name="Aerts A."/>
            <person name="Tisserant E."/>
            <person name="Veneault-Fourrey C."/>
            <person name="Joly D.L."/>
            <person name="Hacquard S."/>
            <person name="Amselem J."/>
            <person name="Cantarel B.L."/>
            <person name="Chiu R."/>
            <person name="Coutinho P.M."/>
            <person name="Feau N."/>
            <person name="Field M."/>
            <person name="Frey P."/>
            <person name="Gelhaye E."/>
            <person name="Goldberg J."/>
            <person name="Grabherr M.G."/>
            <person name="Kodira C.D."/>
            <person name="Kohler A."/>
            <person name="Kuees U."/>
            <person name="Lindquist E.A."/>
            <person name="Lucas S.M."/>
            <person name="Mago R."/>
            <person name="Mauceli E."/>
            <person name="Morin E."/>
            <person name="Murat C."/>
            <person name="Pangilinan J.L."/>
            <person name="Park R."/>
            <person name="Pearson M."/>
            <person name="Quesneville H."/>
            <person name="Rouhier N."/>
            <person name="Sakthikumar S."/>
            <person name="Salamov A.A."/>
            <person name="Schmutz J."/>
            <person name="Selles B."/>
            <person name="Shapiro H."/>
            <person name="Tanguay P."/>
            <person name="Tuskan G.A."/>
            <person name="Henrissat B."/>
            <person name="Van de Peer Y."/>
            <person name="Rouze P."/>
            <person name="Ellis J.G."/>
            <person name="Dodds P.N."/>
            <person name="Schein J.E."/>
            <person name="Zhong S."/>
            <person name="Hamelin R.C."/>
            <person name="Grigoriev I.V."/>
            <person name="Szabo L.J."/>
            <person name="Martin F."/>
        </authorList>
    </citation>
    <scope>NUCLEOTIDE SEQUENCE [LARGE SCALE GENOMIC DNA]</scope>
    <source>
        <strain evidence="7">98AG31 / pathotype 3-4-7</strain>
    </source>
</reference>
<keyword evidence="4" id="KW-0786">Thiamine pyrophosphate</keyword>
<dbReference type="GO" id="GO:0030976">
    <property type="term" value="F:thiamine pyrophosphate binding"/>
    <property type="evidence" value="ECO:0007669"/>
    <property type="project" value="InterPro"/>
</dbReference>
<keyword evidence="7" id="KW-1185">Reference proteome</keyword>
<dbReference type="VEuPathDB" id="FungiDB:MELLADRAFT_93678"/>
<evidence type="ECO:0000256" key="4">
    <source>
        <dbReference type="ARBA" id="ARBA00023052"/>
    </source>
</evidence>
<comment type="cofactor">
    <cofactor evidence="1">
        <name>thiamine diphosphate</name>
        <dbReference type="ChEBI" id="CHEBI:58937"/>
    </cofactor>
</comment>
<name>F4RA28_MELLP</name>
<evidence type="ECO:0000256" key="2">
    <source>
        <dbReference type="ARBA" id="ARBA00006936"/>
    </source>
</evidence>
<dbReference type="InParanoid" id="F4RA28"/>